<evidence type="ECO:0000313" key="2">
    <source>
        <dbReference type="Proteomes" id="UP000007431"/>
    </source>
</evidence>
<organism evidence="2">
    <name type="scientific">Schizophyllum commune (strain H4-8 / FGSC 9210)</name>
    <name type="common">Split gill fungus</name>
    <dbReference type="NCBI Taxonomy" id="578458"/>
    <lineage>
        <taxon>Eukaryota</taxon>
        <taxon>Fungi</taxon>
        <taxon>Dikarya</taxon>
        <taxon>Basidiomycota</taxon>
        <taxon>Agaricomycotina</taxon>
        <taxon>Agaricomycetes</taxon>
        <taxon>Agaricomycetidae</taxon>
        <taxon>Agaricales</taxon>
        <taxon>Schizophyllaceae</taxon>
        <taxon>Schizophyllum</taxon>
    </lineage>
</organism>
<protein>
    <submittedName>
        <fullName evidence="1">Expressed protein</fullName>
    </submittedName>
</protein>
<dbReference type="VEuPathDB" id="FungiDB:SCHCODRAFT_02633965"/>
<accession>D8QBN1</accession>
<dbReference type="STRING" id="578458.D8QBN1"/>
<dbReference type="HOGENOM" id="CLU_048296_2_0_1"/>
<dbReference type="RefSeq" id="XP_003029285.1">
    <property type="nucleotide sequence ID" value="XM_003029239.1"/>
</dbReference>
<dbReference type="KEGG" id="scm:SCHCO_02633965"/>
<dbReference type="EMBL" id="GL377309">
    <property type="protein sequence ID" value="EFI94382.1"/>
    <property type="molecule type" value="Genomic_DNA"/>
</dbReference>
<name>D8QBN1_SCHCM</name>
<sequence>MLRVTSPSGLDLPKLHEFASNVFSDMFASGPQPFTHPEDHLVDALALARELELEDSTRKGLLYSLLHSDHFHTTGDASIASADKAVLDRLLASMVDHFTPMLFTPAATPHRACTDVLADTWMDLVISPALMDGGVGRPLETLERMKNIPWAEKGLCAECVQEKAQEWTEEQENVWKMMDGWLDLKKKVE</sequence>
<dbReference type="OrthoDB" id="3249359at2759"/>
<reference evidence="1 2" key="1">
    <citation type="journal article" date="2010" name="Nat. Biotechnol.">
        <title>Genome sequence of the model mushroom Schizophyllum commune.</title>
        <authorList>
            <person name="Ohm R.A."/>
            <person name="de Jong J.F."/>
            <person name="Lugones L.G."/>
            <person name="Aerts A."/>
            <person name="Kothe E."/>
            <person name="Stajich J.E."/>
            <person name="de Vries R.P."/>
            <person name="Record E."/>
            <person name="Levasseur A."/>
            <person name="Baker S.E."/>
            <person name="Bartholomew K.A."/>
            <person name="Coutinho P.M."/>
            <person name="Erdmann S."/>
            <person name="Fowler T.J."/>
            <person name="Gathman A.C."/>
            <person name="Lombard V."/>
            <person name="Henrissat B."/>
            <person name="Knabe N."/>
            <person name="Kuees U."/>
            <person name="Lilly W.W."/>
            <person name="Lindquist E."/>
            <person name="Lucas S."/>
            <person name="Magnuson J.K."/>
            <person name="Piumi F."/>
            <person name="Raudaskoski M."/>
            <person name="Salamov A."/>
            <person name="Schmutz J."/>
            <person name="Schwarze F.W.M.R."/>
            <person name="vanKuyk P.A."/>
            <person name="Horton J.S."/>
            <person name="Grigoriev I.V."/>
            <person name="Woesten H.A.B."/>
        </authorList>
    </citation>
    <scope>NUCLEOTIDE SEQUENCE [LARGE SCALE GENOMIC DNA]</scope>
    <source>
        <strain evidence="2">H4-8 / FGSC 9210</strain>
    </source>
</reference>
<evidence type="ECO:0000313" key="1">
    <source>
        <dbReference type="EMBL" id="EFI94382.1"/>
    </source>
</evidence>
<dbReference type="eggNOG" id="ENOG502SM5B">
    <property type="taxonomic scope" value="Eukaryota"/>
</dbReference>
<gene>
    <name evidence="1" type="ORF">SCHCODRAFT_69452</name>
</gene>
<dbReference type="InParanoid" id="D8QBN1"/>
<dbReference type="AlphaFoldDB" id="D8QBN1"/>
<keyword evidence="2" id="KW-1185">Reference proteome</keyword>
<dbReference type="Proteomes" id="UP000007431">
    <property type="component" value="Unassembled WGS sequence"/>
</dbReference>
<dbReference type="OMA" id="HTPEADQ"/>
<dbReference type="GeneID" id="9594035"/>
<proteinExistence type="predicted"/>